<protein>
    <recommendedName>
        <fullName evidence="4">DDE Tnp4 domain-containing protein</fullName>
    </recommendedName>
</protein>
<feature type="domain" description="DDE Tnp4" evidence="4">
    <location>
        <begin position="46"/>
        <end position="222"/>
    </location>
</feature>
<dbReference type="Proteomes" id="UP000481153">
    <property type="component" value="Unassembled WGS sequence"/>
</dbReference>
<reference evidence="5 6" key="1">
    <citation type="submission" date="2019-07" db="EMBL/GenBank/DDBJ databases">
        <title>Genomics analysis of Aphanomyces spp. identifies a new class of oomycete effector associated with host adaptation.</title>
        <authorList>
            <person name="Gaulin E."/>
        </authorList>
    </citation>
    <scope>NUCLEOTIDE SEQUENCE [LARGE SCALE GENOMIC DNA]</scope>
    <source>
        <strain evidence="5 6">ATCC 201684</strain>
    </source>
</reference>
<comment type="caution">
    <text evidence="5">The sequence shown here is derived from an EMBL/GenBank/DDBJ whole genome shotgun (WGS) entry which is preliminary data.</text>
</comment>
<sequence length="302" mass="34637">MGFITTLHPCLMQKYVDSVAEKWSMSRLASTGHRFTNFPHALYATDVTFQQTNAPSGSYADKKLYFSGKHHLYEHKVEVSVLPCEFDLGCSAYAKGSVADKTIFDDNLEFHCDQLKKRPDEVDMADSDDEASREPKQWAVMADKGYQGIQRQVRAILPDKKQSGGILTWDQSRRNDRIAADHSIVENFFGRMKTLWAPVGYCYHWNRKRYDLLFKTCLSLTNVHVRFNPLRKEDGEVYAQYVNRLESIGRKLRKKKKSADRAYRTKRKARLALVLAAEGALSQNARGNSETEADSDRDDESF</sequence>
<organism evidence="5 6">
    <name type="scientific">Aphanomyces euteiches</name>
    <dbReference type="NCBI Taxonomy" id="100861"/>
    <lineage>
        <taxon>Eukaryota</taxon>
        <taxon>Sar</taxon>
        <taxon>Stramenopiles</taxon>
        <taxon>Oomycota</taxon>
        <taxon>Saprolegniomycetes</taxon>
        <taxon>Saprolegniales</taxon>
        <taxon>Verrucalvaceae</taxon>
        <taxon>Aphanomyces</taxon>
    </lineage>
</organism>
<comment type="cofactor">
    <cofactor evidence="1">
        <name>a divalent metal cation</name>
        <dbReference type="ChEBI" id="CHEBI:60240"/>
    </cofactor>
</comment>
<name>A0A6G0WBJ7_9STRA</name>
<accession>A0A6G0WBJ7</accession>
<feature type="compositionally biased region" description="Acidic residues" evidence="3">
    <location>
        <begin position="291"/>
        <end position="302"/>
    </location>
</feature>
<dbReference type="AlphaFoldDB" id="A0A6G0WBJ7"/>
<dbReference type="InterPro" id="IPR027806">
    <property type="entry name" value="HARBI1_dom"/>
</dbReference>
<gene>
    <name evidence="5" type="ORF">Ae201684_016704</name>
</gene>
<dbReference type="GO" id="GO:0046872">
    <property type="term" value="F:metal ion binding"/>
    <property type="evidence" value="ECO:0007669"/>
    <property type="project" value="UniProtKB-KW"/>
</dbReference>
<keyword evidence="6" id="KW-1185">Reference proteome</keyword>
<evidence type="ECO:0000313" key="6">
    <source>
        <dbReference type="Proteomes" id="UP000481153"/>
    </source>
</evidence>
<evidence type="ECO:0000259" key="4">
    <source>
        <dbReference type="Pfam" id="PF13359"/>
    </source>
</evidence>
<keyword evidence="2" id="KW-0479">Metal-binding</keyword>
<evidence type="ECO:0000313" key="5">
    <source>
        <dbReference type="EMBL" id="KAF0724638.1"/>
    </source>
</evidence>
<proteinExistence type="predicted"/>
<evidence type="ECO:0000256" key="1">
    <source>
        <dbReference type="ARBA" id="ARBA00001968"/>
    </source>
</evidence>
<feature type="region of interest" description="Disordered" evidence="3">
    <location>
        <begin position="283"/>
        <end position="302"/>
    </location>
</feature>
<dbReference type="Pfam" id="PF13359">
    <property type="entry name" value="DDE_Tnp_4"/>
    <property type="match status" value="1"/>
</dbReference>
<evidence type="ECO:0000256" key="2">
    <source>
        <dbReference type="ARBA" id="ARBA00022723"/>
    </source>
</evidence>
<evidence type="ECO:0000256" key="3">
    <source>
        <dbReference type="SAM" id="MobiDB-lite"/>
    </source>
</evidence>
<dbReference type="VEuPathDB" id="FungiDB:AeMF1_009700"/>
<dbReference type="EMBL" id="VJMJ01000266">
    <property type="protein sequence ID" value="KAF0724638.1"/>
    <property type="molecule type" value="Genomic_DNA"/>
</dbReference>